<name>A0A8J4H8M8_9BACL</name>
<dbReference type="SUPFAM" id="SSF53807">
    <property type="entry name" value="Helical backbone' metal receptor"/>
    <property type="match status" value="1"/>
</dbReference>
<evidence type="ECO:0000313" key="1">
    <source>
        <dbReference type="EMBL" id="GIQ70713.1"/>
    </source>
</evidence>
<keyword evidence="2" id="KW-1185">Reference proteome</keyword>
<dbReference type="EMBL" id="BOVK01000055">
    <property type="protein sequence ID" value="GIQ70713.1"/>
    <property type="molecule type" value="Genomic_DNA"/>
</dbReference>
<dbReference type="PANTHER" id="PTHR42953:SF8">
    <property type="entry name" value="ZINT DOMAIN-CONTAINING PROTEIN"/>
    <property type="match status" value="1"/>
</dbReference>
<evidence type="ECO:0008006" key="3">
    <source>
        <dbReference type="Google" id="ProtNLM"/>
    </source>
</evidence>
<reference evidence="1" key="1">
    <citation type="submission" date="2021-04" db="EMBL/GenBank/DDBJ databases">
        <title>Draft genome sequence of Xylanibacillus composti strain K13.</title>
        <authorList>
            <person name="Uke A."/>
            <person name="Chhe C."/>
            <person name="Baramee S."/>
            <person name="Kosugi A."/>
        </authorList>
    </citation>
    <scope>NUCLEOTIDE SEQUENCE</scope>
    <source>
        <strain evidence="1">K13</strain>
    </source>
</reference>
<gene>
    <name evidence="1" type="ORF">XYCOK13_35370</name>
</gene>
<proteinExistence type="predicted"/>
<dbReference type="Pfam" id="PF01297">
    <property type="entry name" value="ZnuA"/>
    <property type="match status" value="1"/>
</dbReference>
<protein>
    <recommendedName>
        <fullName evidence="3">Zinc transport system substrate-binding protein</fullName>
    </recommendedName>
</protein>
<dbReference type="InterPro" id="IPR050492">
    <property type="entry name" value="Bact_metal-bind_prot9"/>
</dbReference>
<dbReference type="Proteomes" id="UP000677918">
    <property type="component" value="Unassembled WGS sequence"/>
</dbReference>
<dbReference type="GO" id="GO:0030001">
    <property type="term" value="P:metal ion transport"/>
    <property type="evidence" value="ECO:0007669"/>
    <property type="project" value="InterPro"/>
</dbReference>
<dbReference type="PANTHER" id="PTHR42953">
    <property type="entry name" value="HIGH-AFFINITY ZINC UPTAKE SYSTEM PROTEIN ZNUA-RELATED"/>
    <property type="match status" value="1"/>
</dbReference>
<dbReference type="InterPro" id="IPR006127">
    <property type="entry name" value="ZnuA-like"/>
</dbReference>
<dbReference type="AlphaFoldDB" id="A0A8J4H8M8"/>
<accession>A0A8J4H8M8</accession>
<organism evidence="1 2">
    <name type="scientific">Xylanibacillus composti</name>
    <dbReference type="NCBI Taxonomy" id="1572762"/>
    <lineage>
        <taxon>Bacteria</taxon>
        <taxon>Bacillati</taxon>
        <taxon>Bacillota</taxon>
        <taxon>Bacilli</taxon>
        <taxon>Bacillales</taxon>
        <taxon>Paenibacillaceae</taxon>
        <taxon>Xylanibacillus</taxon>
    </lineage>
</organism>
<evidence type="ECO:0000313" key="2">
    <source>
        <dbReference type="Proteomes" id="UP000677918"/>
    </source>
</evidence>
<dbReference type="GO" id="GO:0046872">
    <property type="term" value="F:metal ion binding"/>
    <property type="evidence" value="ECO:0007669"/>
    <property type="project" value="InterPro"/>
</dbReference>
<comment type="caution">
    <text evidence="1">The sequence shown here is derived from an EMBL/GenBank/DDBJ whole genome shotgun (WGS) entry which is preliminary data.</text>
</comment>
<dbReference type="Gene3D" id="3.40.50.1980">
    <property type="entry name" value="Nitrogenase molybdenum iron protein domain"/>
    <property type="match status" value="2"/>
</dbReference>
<sequence length="153" mass="17288">MQALIEVDPDHAEDYRANYEQIAAQFDELDEELRAIIAAGNRTDIVVSHHAYGYLERDYGLVQLAVMGISPESEPTPQDMKNITQYVQEHGVQYILFEELASPRIAEILAQEAGVETLVFNPVEGLTEEQEKAGEDYFTVMKRNLTSLEKALQ</sequence>